<name>A0A7G8TC57_9FIRM</name>
<dbReference type="Proteomes" id="UP000515909">
    <property type="component" value="Chromosome"/>
</dbReference>
<dbReference type="AlphaFoldDB" id="A0A7G8TC57"/>
<dbReference type="InterPro" id="IPR036736">
    <property type="entry name" value="ACP-like_sf"/>
</dbReference>
<evidence type="ECO:0008006" key="3">
    <source>
        <dbReference type="Google" id="ProtNLM"/>
    </source>
</evidence>
<dbReference type="KEGG" id="cfem:HCR03_02495"/>
<reference evidence="1 2" key="1">
    <citation type="submission" date="2020-08" db="EMBL/GenBank/DDBJ databases">
        <title>The isolate Caproiciproducens sp. 7D4C2 produces n-caproate at mildly acidic conditions from hexoses: genome and rBOX comparison with related strains and chain-elongating bacteria.</title>
        <authorList>
            <person name="Esquivel-Elizondo S."/>
            <person name="Bagci C."/>
            <person name="Temovska M."/>
            <person name="Jeon B.S."/>
            <person name="Bessarab I."/>
            <person name="Williams R.B.H."/>
            <person name="Huson D.H."/>
            <person name="Angenent L.T."/>
        </authorList>
    </citation>
    <scope>NUCLEOTIDE SEQUENCE [LARGE SCALE GENOMIC DNA]</scope>
    <source>
        <strain evidence="1 2">7D4C2</strain>
    </source>
</reference>
<dbReference type="Gene3D" id="1.10.1200.10">
    <property type="entry name" value="ACP-like"/>
    <property type="match status" value="1"/>
</dbReference>
<evidence type="ECO:0000313" key="2">
    <source>
        <dbReference type="Proteomes" id="UP000515909"/>
    </source>
</evidence>
<organism evidence="1 2">
    <name type="scientific">Caproicibacter fermentans</name>
    <dbReference type="NCBI Taxonomy" id="2576756"/>
    <lineage>
        <taxon>Bacteria</taxon>
        <taxon>Bacillati</taxon>
        <taxon>Bacillota</taxon>
        <taxon>Clostridia</taxon>
        <taxon>Eubacteriales</taxon>
        <taxon>Acutalibacteraceae</taxon>
        <taxon>Caproicibacter</taxon>
    </lineage>
</organism>
<gene>
    <name evidence="1" type="ORF">HCR03_02495</name>
</gene>
<dbReference type="EMBL" id="CP060286">
    <property type="protein sequence ID" value="QNK41198.1"/>
    <property type="molecule type" value="Genomic_DNA"/>
</dbReference>
<evidence type="ECO:0000313" key="1">
    <source>
        <dbReference type="EMBL" id="QNK41198.1"/>
    </source>
</evidence>
<protein>
    <recommendedName>
        <fullName evidence="3">Carrier domain-containing protein</fullName>
    </recommendedName>
</protein>
<dbReference type="RefSeq" id="WP_187036536.1">
    <property type="nucleotide sequence ID" value="NZ_CP060286.1"/>
</dbReference>
<accession>A0A7G8TC57</accession>
<sequence length="88" mass="10392">MNGESTEIRKMVINILYEKFDIPNSYLNLEYWSQPLTGNVFHFSGVDLTYLFFEVEKVYHIHINSSDLEDYAFSSINKISEIVQRYVS</sequence>
<proteinExistence type="predicted"/>